<comment type="caution">
    <text evidence="7">The sequence shown here is derived from an EMBL/GenBank/DDBJ whole genome shotgun (WGS) entry which is preliminary data.</text>
</comment>
<dbReference type="GO" id="GO:0051082">
    <property type="term" value="F:unfolded protein binding"/>
    <property type="evidence" value="ECO:0007669"/>
    <property type="project" value="UniProtKB-UniRule"/>
</dbReference>
<dbReference type="Gene3D" id="3.90.1280.10">
    <property type="entry name" value="HSP33 redox switch-like"/>
    <property type="match status" value="1"/>
</dbReference>
<dbReference type="SUPFAM" id="SSF64397">
    <property type="entry name" value="Hsp33 domain"/>
    <property type="match status" value="1"/>
</dbReference>
<keyword evidence="1 6" id="KW-0963">Cytoplasm</keyword>
<dbReference type="InterPro" id="IPR016154">
    <property type="entry name" value="Heat_shock_Hsp33_C"/>
</dbReference>
<keyword evidence="2 6" id="KW-0862">Zinc</keyword>
<dbReference type="PIRSF" id="PIRSF005261">
    <property type="entry name" value="Heat_shock_Hsp33"/>
    <property type="match status" value="1"/>
</dbReference>
<keyword evidence="4 6" id="KW-0143">Chaperone</keyword>
<keyword evidence="8" id="KW-1185">Reference proteome</keyword>
<evidence type="ECO:0000256" key="5">
    <source>
        <dbReference type="ARBA" id="ARBA00023284"/>
    </source>
</evidence>
<evidence type="ECO:0000313" key="7">
    <source>
        <dbReference type="EMBL" id="MBB5016970.1"/>
    </source>
</evidence>
<name>A0A840MEZ9_9PROT</name>
<dbReference type="SUPFAM" id="SSF118352">
    <property type="entry name" value="HSP33 redox switch-like"/>
    <property type="match status" value="1"/>
</dbReference>
<comment type="similarity">
    <text evidence="6">Belongs to the HSP33 family.</text>
</comment>
<dbReference type="GO" id="GO:0005737">
    <property type="term" value="C:cytoplasm"/>
    <property type="evidence" value="ECO:0007669"/>
    <property type="project" value="UniProtKB-SubCell"/>
</dbReference>
<keyword evidence="3 6" id="KW-1015">Disulfide bond</keyword>
<dbReference type="AlphaFoldDB" id="A0A840MEZ9"/>
<dbReference type="Pfam" id="PF01430">
    <property type="entry name" value="HSP33"/>
    <property type="match status" value="1"/>
</dbReference>
<evidence type="ECO:0000256" key="3">
    <source>
        <dbReference type="ARBA" id="ARBA00023157"/>
    </source>
</evidence>
<dbReference type="RefSeq" id="WP_184033996.1">
    <property type="nucleotide sequence ID" value="NZ_JACHHY010000001.1"/>
</dbReference>
<dbReference type="InterPro" id="IPR000397">
    <property type="entry name" value="Heat_shock_Hsp33"/>
</dbReference>
<dbReference type="GO" id="GO:0044183">
    <property type="term" value="F:protein folding chaperone"/>
    <property type="evidence" value="ECO:0007669"/>
    <property type="project" value="TreeGrafter"/>
</dbReference>
<keyword evidence="5 6" id="KW-0676">Redox-active center</keyword>
<comment type="subcellular location">
    <subcellularLocation>
        <location evidence="6">Cytoplasm</location>
    </subcellularLocation>
</comment>
<proteinExistence type="inferred from homology"/>
<sequence length="288" mass="32404">MKDALFRFLFEGAPVRGELATLDQTYREVLARHDYPPVLRAMIGEMMAAAALLSATLKFNGSLIMQMHGTDAVRLVVVECNADLSMRATARWEGEVKPLPIRELLGNGKFVITLDPQNGQHPYQGVVSLEGDSIAAMLETYMLRSEQLETRFWLAANDHRATGLLLQKLPDSQGDEDAWERAGHLAGTLTEAELLEVPPKEIMHRLFHQEDLRVFDDHAIQFRCSCSRERVGSMLRMVGIDEIRAVLAEQGSIDIQCEFCNTRYEFDKVDVEQVFSSQLSQPATGTRH</sequence>
<dbReference type="EMBL" id="JACHHY010000001">
    <property type="protein sequence ID" value="MBB5016970.1"/>
    <property type="molecule type" value="Genomic_DNA"/>
</dbReference>
<accession>A0A840MEZ9</accession>
<dbReference type="Proteomes" id="UP000575898">
    <property type="component" value="Unassembled WGS sequence"/>
</dbReference>
<dbReference type="CDD" id="cd00498">
    <property type="entry name" value="Hsp33"/>
    <property type="match status" value="1"/>
</dbReference>
<reference evidence="7 8" key="1">
    <citation type="submission" date="2020-08" db="EMBL/GenBank/DDBJ databases">
        <title>Genomic Encyclopedia of Type Strains, Phase IV (KMG-IV): sequencing the most valuable type-strain genomes for metagenomic binning, comparative biology and taxonomic classification.</title>
        <authorList>
            <person name="Goeker M."/>
        </authorList>
    </citation>
    <scope>NUCLEOTIDE SEQUENCE [LARGE SCALE GENOMIC DNA]</scope>
    <source>
        <strain evidence="7 8">DSM 27165</strain>
    </source>
</reference>
<comment type="function">
    <text evidence="6">Redox regulated molecular chaperone. Protects both thermally unfolding and oxidatively damaged proteins from irreversible aggregation. Plays an important role in the bacterial defense system toward oxidative stress.</text>
</comment>
<dbReference type="HAMAP" id="MF_00117">
    <property type="entry name" value="HslO"/>
    <property type="match status" value="1"/>
</dbReference>
<dbReference type="Gene3D" id="3.55.30.10">
    <property type="entry name" value="Hsp33 domain"/>
    <property type="match status" value="1"/>
</dbReference>
<evidence type="ECO:0000256" key="6">
    <source>
        <dbReference type="HAMAP-Rule" id="MF_00117"/>
    </source>
</evidence>
<dbReference type="GO" id="GO:0042026">
    <property type="term" value="P:protein refolding"/>
    <property type="evidence" value="ECO:0007669"/>
    <property type="project" value="TreeGrafter"/>
</dbReference>
<dbReference type="InterPro" id="IPR023212">
    <property type="entry name" value="Hsp33_helix_hairpin_bin_dom_sf"/>
</dbReference>
<feature type="disulfide bond" description="Redox-active" evidence="6">
    <location>
        <begin position="224"/>
        <end position="226"/>
    </location>
</feature>
<organism evidence="7 8">
    <name type="scientific">Chitinivorax tropicus</name>
    <dbReference type="NCBI Taxonomy" id="714531"/>
    <lineage>
        <taxon>Bacteria</taxon>
        <taxon>Pseudomonadati</taxon>
        <taxon>Pseudomonadota</taxon>
        <taxon>Betaproteobacteria</taxon>
        <taxon>Chitinivorax</taxon>
    </lineage>
</organism>
<comment type="PTM">
    <text evidence="6">Under oxidizing conditions two disulfide bonds are formed involving the reactive cysteines. Under reducing conditions zinc is bound to the reactive cysteines and the protein is inactive.</text>
</comment>
<evidence type="ECO:0000256" key="2">
    <source>
        <dbReference type="ARBA" id="ARBA00022833"/>
    </source>
</evidence>
<evidence type="ECO:0000256" key="1">
    <source>
        <dbReference type="ARBA" id="ARBA00022490"/>
    </source>
</evidence>
<dbReference type="PANTHER" id="PTHR30111:SF1">
    <property type="entry name" value="33 KDA CHAPERONIN"/>
    <property type="match status" value="1"/>
</dbReference>
<protein>
    <recommendedName>
        <fullName evidence="6">33 kDa chaperonin</fullName>
    </recommendedName>
    <alternativeName>
        <fullName evidence="6">Heat shock protein 33 homolog</fullName>
        <shortName evidence="6">HSP33</shortName>
    </alternativeName>
</protein>
<gene>
    <name evidence="6" type="primary">hslO</name>
    <name evidence="7" type="ORF">HNQ59_000232</name>
</gene>
<evidence type="ECO:0000256" key="4">
    <source>
        <dbReference type="ARBA" id="ARBA00023186"/>
    </source>
</evidence>
<dbReference type="Gene3D" id="1.10.287.480">
    <property type="entry name" value="helix hairpin bin"/>
    <property type="match status" value="1"/>
</dbReference>
<evidence type="ECO:0000313" key="8">
    <source>
        <dbReference type="Proteomes" id="UP000575898"/>
    </source>
</evidence>
<dbReference type="InterPro" id="IPR016153">
    <property type="entry name" value="Heat_shock_Hsp33_N"/>
</dbReference>
<dbReference type="PANTHER" id="PTHR30111">
    <property type="entry name" value="33 KDA CHAPERONIN"/>
    <property type="match status" value="1"/>
</dbReference>
<feature type="disulfide bond" description="Redox-active" evidence="6">
    <location>
        <begin position="257"/>
        <end position="260"/>
    </location>
</feature>
<dbReference type="NCBIfam" id="NF001033">
    <property type="entry name" value="PRK00114.1"/>
    <property type="match status" value="1"/>
</dbReference>